<sequence>MASPAPAAAPAAPVFIDYHLDNTLGAYCVVLTAVLYGVTTVQMYMYFQDWKTDPRAMRLVMALLWILDTFHQIMVTHGLYVYAVTDYGNPQTLLIAVWSVLGITTLSGIIELIVRSIFCFRLWKLVNNNVFLVLPMFLLSLLEFAGGITFTAKGSKIHGEFAHFNSFSWVVYVSLASGVIADILIATLQSYMLWRRRTGIKRTDSIVRLLMLYSVNTGLLTSLCAIACFATFATMNDNFVYIAFYHLLPKLLLNSLLATLNARQHLRNVEDQVSLPMQASRARSARQPFASPTTSSNDKVNPLEAGPDVTLRAATDWQALAIRVETHQDTKFDPEM</sequence>
<proteinExistence type="predicted"/>
<evidence type="ECO:0000256" key="2">
    <source>
        <dbReference type="SAM" id="Phobius"/>
    </source>
</evidence>
<keyword evidence="2" id="KW-0472">Membrane</keyword>
<dbReference type="EMBL" id="KV722409">
    <property type="protein sequence ID" value="OCH90220.1"/>
    <property type="molecule type" value="Genomic_DNA"/>
</dbReference>
<reference evidence="4 5" key="1">
    <citation type="submission" date="2016-07" db="EMBL/GenBank/DDBJ databases">
        <title>Draft genome of the white-rot fungus Obba rivulosa 3A-2.</title>
        <authorList>
            <consortium name="DOE Joint Genome Institute"/>
            <person name="Miettinen O."/>
            <person name="Riley R."/>
            <person name="Acob R."/>
            <person name="Barry K."/>
            <person name="Cullen D."/>
            <person name="De Vries R."/>
            <person name="Hainaut M."/>
            <person name="Hatakka A."/>
            <person name="Henrissat B."/>
            <person name="Hilden K."/>
            <person name="Kuo R."/>
            <person name="Labutti K."/>
            <person name="Lipzen A."/>
            <person name="Makela M.R."/>
            <person name="Sandor L."/>
            <person name="Spatafora J.W."/>
            <person name="Grigoriev I.V."/>
            <person name="Hibbett D.S."/>
        </authorList>
    </citation>
    <scope>NUCLEOTIDE SEQUENCE [LARGE SCALE GENOMIC DNA]</scope>
    <source>
        <strain evidence="4 5">3A-2</strain>
    </source>
</reference>
<feature type="region of interest" description="Disordered" evidence="1">
    <location>
        <begin position="282"/>
        <end position="305"/>
    </location>
</feature>
<feature type="transmembrane region" description="Helical" evidence="2">
    <location>
        <begin position="170"/>
        <end position="194"/>
    </location>
</feature>
<keyword evidence="2" id="KW-1133">Transmembrane helix</keyword>
<gene>
    <name evidence="4" type="ORF">OBBRIDRAFT_835207</name>
</gene>
<dbReference type="AlphaFoldDB" id="A0A8E2DJB3"/>
<evidence type="ECO:0000313" key="5">
    <source>
        <dbReference type="Proteomes" id="UP000250043"/>
    </source>
</evidence>
<feature type="domain" description="DUF6534" evidence="3">
    <location>
        <begin position="179"/>
        <end position="265"/>
    </location>
</feature>
<evidence type="ECO:0000259" key="3">
    <source>
        <dbReference type="Pfam" id="PF20152"/>
    </source>
</evidence>
<dbReference type="PANTHER" id="PTHR40465">
    <property type="entry name" value="CHROMOSOME 1, WHOLE GENOME SHOTGUN SEQUENCE"/>
    <property type="match status" value="1"/>
</dbReference>
<feature type="transmembrane region" description="Helical" evidence="2">
    <location>
        <begin position="239"/>
        <end position="260"/>
    </location>
</feature>
<accession>A0A8E2DJB3</accession>
<organism evidence="4 5">
    <name type="scientific">Obba rivulosa</name>
    <dbReference type="NCBI Taxonomy" id="1052685"/>
    <lineage>
        <taxon>Eukaryota</taxon>
        <taxon>Fungi</taxon>
        <taxon>Dikarya</taxon>
        <taxon>Basidiomycota</taxon>
        <taxon>Agaricomycotina</taxon>
        <taxon>Agaricomycetes</taxon>
        <taxon>Polyporales</taxon>
        <taxon>Gelatoporiaceae</taxon>
        <taxon>Obba</taxon>
    </lineage>
</organism>
<feature type="transmembrane region" description="Helical" evidence="2">
    <location>
        <begin position="95"/>
        <end position="118"/>
    </location>
</feature>
<keyword evidence="5" id="KW-1185">Reference proteome</keyword>
<dbReference type="PANTHER" id="PTHR40465:SF1">
    <property type="entry name" value="DUF6534 DOMAIN-CONTAINING PROTEIN"/>
    <property type="match status" value="1"/>
</dbReference>
<keyword evidence="2" id="KW-0812">Transmembrane</keyword>
<feature type="transmembrane region" description="Helical" evidence="2">
    <location>
        <begin position="206"/>
        <end position="233"/>
    </location>
</feature>
<evidence type="ECO:0000256" key="1">
    <source>
        <dbReference type="SAM" id="MobiDB-lite"/>
    </source>
</evidence>
<dbReference type="InterPro" id="IPR045339">
    <property type="entry name" value="DUF6534"/>
</dbReference>
<feature type="compositionally biased region" description="Polar residues" evidence="1">
    <location>
        <begin position="290"/>
        <end position="299"/>
    </location>
</feature>
<dbReference type="Pfam" id="PF20152">
    <property type="entry name" value="DUF6534"/>
    <property type="match status" value="1"/>
</dbReference>
<name>A0A8E2DJB3_9APHY</name>
<feature type="transmembrane region" description="Helical" evidence="2">
    <location>
        <begin position="130"/>
        <end position="150"/>
    </location>
</feature>
<evidence type="ECO:0000313" key="4">
    <source>
        <dbReference type="EMBL" id="OCH90220.1"/>
    </source>
</evidence>
<feature type="transmembrane region" description="Helical" evidence="2">
    <location>
        <begin position="59"/>
        <end position="83"/>
    </location>
</feature>
<feature type="transmembrane region" description="Helical" evidence="2">
    <location>
        <begin position="24"/>
        <end position="47"/>
    </location>
</feature>
<dbReference type="OrthoDB" id="2535105at2759"/>
<protein>
    <recommendedName>
        <fullName evidence="3">DUF6534 domain-containing protein</fullName>
    </recommendedName>
</protein>
<dbReference type="Proteomes" id="UP000250043">
    <property type="component" value="Unassembled WGS sequence"/>
</dbReference>